<proteinExistence type="predicted"/>
<protein>
    <submittedName>
        <fullName evidence="1">Uncharacterized protein</fullName>
    </submittedName>
</protein>
<sequence>DLGPGDTFFNINSWKIHMENQGFFAWNGTSHGSAGNYPKGMGSVIFAEGILWGAKVTDEYGVDASGALLTDGTGGGIPRIRVNGSMYNTGLKAGKVLRDAAGNVLKTGYSENYREQQIWRVRRNWNTAELAGDIAIIKNIEAADVTEAQIAAGKSQYEHDWNEWPADEGAPYDDVNGDGAYTAATWDAENSAWVGDIPGIPGADQTIWTVANDLPDEFTGGAPVSVSEGGWGSPPIGFEIQITLWGYDFPFSNPLSSMMFKRARINYVGLPGGPADAKLDTLYFTQWSDPDLGTYTDDYVGSDTTLSLGYVYNGNTFDDQFFSSYGSPVPAAGYDFLEGPKVDKDGDGTKETTLGMTSFVYFAAGSSVSDPSTKVYVGTLQWFNLMEGFLPRPEWPTQLPFVDPITGQPEIFVLAGDPPSGTGWIDGIILPPGDRRLVMNTGPFQMVVGDTQDVVLGLIGGMGGDNLSSITVLKYNDIFAQFAYDNKFALPTPPKAPVVSVFEGDGYITLNWAEAASYTQTETPVNKGFEFEGYKVYQLPNALAAGSDGVLVAQFDVANGVMVITEKAVDPATGLVLEAPAHVGSDNGITRVVVLKNDKLRNRPITNDRPYYYGVSAYSYLKDNANSPFKSLESSMAVVTVHPKKPDPGKAYTVDSGDYFDMDHSAGTSDGLGRVEVIDPGVMTGQNYKVSFEEDTVTGSPTKGSLLFNVTNSSSGSRLLSGYKQGSLFSDPGFPAAEGLTFKVTGPPNAFKNFI</sequence>
<organism evidence="1">
    <name type="scientific">marine metagenome</name>
    <dbReference type="NCBI Taxonomy" id="408172"/>
    <lineage>
        <taxon>unclassified sequences</taxon>
        <taxon>metagenomes</taxon>
        <taxon>ecological metagenomes</taxon>
    </lineage>
</organism>
<evidence type="ECO:0000313" key="1">
    <source>
        <dbReference type="EMBL" id="SVB04426.1"/>
    </source>
</evidence>
<dbReference type="AlphaFoldDB" id="A0A382ASD2"/>
<dbReference type="EMBL" id="UINC01026634">
    <property type="protein sequence ID" value="SVB04426.1"/>
    <property type="molecule type" value="Genomic_DNA"/>
</dbReference>
<feature type="non-terminal residue" evidence="1">
    <location>
        <position position="1"/>
    </location>
</feature>
<name>A0A382ASD2_9ZZZZ</name>
<gene>
    <name evidence="1" type="ORF">METZ01_LOCUS157280</name>
</gene>
<reference evidence="1" key="1">
    <citation type="submission" date="2018-05" db="EMBL/GenBank/DDBJ databases">
        <authorList>
            <person name="Lanie J.A."/>
            <person name="Ng W.-L."/>
            <person name="Kazmierczak K.M."/>
            <person name="Andrzejewski T.M."/>
            <person name="Davidsen T.M."/>
            <person name="Wayne K.J."/>
            <person name="Tettelin H."/>
            <person name="Glass J.I."/>
            <person name="Rusch D."/>
            <person name="Podicherti R."/>
            <person name="Tsui H.-C.T."/>
            <person name="Winkler M.E."/>
        </authorList>
    </citation>
    <scope>NUCLEOTIDE SEQUENCE</scope>
</reference>
<accession>A0A382ASD2</accession>
<feature type="non-terminal residue" evidence="1">
    <location>
        <position position="755"/>
    </location>
</feature>